<feature type="domain" description="PX" evidence="2">
    <location>
        <begin position="180"/>
        <end position="365"/>
    </location>
</feature>
<name>A0A7J6INI0_COLFN</name>
<feature type="domain" description="PX-associated" evidence="3">
    <location>
        <begin position="4"/>
        <end position="135"/>
    </location>
</feature>
<dbReference type="RefSeq" id="XP_031881352.1">
    <property type="nucleotide sequence ID" value="XM_032021644.1"/>
</dbReference>
<accession>A0A7J6INI0</accession>
<dbReference type="PANTHER" id="PTHR47185">
    <property type="entry name" value="PX DOMAIN-CONTAINING PROTEIN YPR097W"/>
    <property type="match status" value="1"/>
</dbReference>
<dbReference type="Proteomes" id="UP000011096">
    <property type="component" value="Unassembled WGS sequence"/>
</dbReference>
<feature type="region of interest" description="Disordered" evidence="1">
    <location>
        <begin position="590"/>
        <end position="614"/>
    </location>
</feature>
<dbReference type="OrthoDB" id="2117459at2759"/>
<dbReference type="EMBL" id="ANPB02000008">
    <property type="protein sequence ID" value="KAF4478329.1"/>
    <property type="molecule type" value="Genomic_DNA"/>
</dbReference>
<protein>
    <recommendedName>
        <fullName evidence="6">Px domain containing protein</fullName>
    </recommendedName>
</protein>
<dbReference type="InterPro" id="IPR024554">
    <property type="entry name" value="LEC1-like_C"/>
</dbReference>
<reference evidence="4 5" key="2">
    <citation type="submission" date="2020-04" db="EMBL/GenBank/DDBJ databases">
        <title>Genome sequencing and assembly of multiple isolates from the Colletotrichum gloeosporioides species complex.</title>
        <authorList>
            <person name="Gan P."/>
            <person name="Shirasu K."/>
        </authorList>
    </citation>
    <scope>NUCLEOTIDE SEQUENCE [LARGE SCALE GENOMIC DNA]</scope>
    <source>
        <strain evidence="4 5">Nara gc5</strain>
    </source>
</reference>
<dbReference type="InterPro" id="IPR047168">
    <property type="entry name" value="LEC1-like"/>
</dbReference>
<gene>
    <name evidence="4" type="ORF">CGGC5_v013261</name>
</gene>
<evidence type="ECO:0000313" key="4">
    <source>
        <dbReference type="EMBL" id="KAF4478329.1"/>
    </source>
</evidence>
<organism evidence="4 5">
    <name type="scientific">Colletotrichum fructicola (strain Nara gc5)</name>
    <name type="common">Anthracnose fungus</name>
    <name type="synonym">Colletotrichum gloeosporioides (strain Nara gc5)</name>
    <dbReference type="NCBI Taxonomy" id="1213859"/>
    <lineage>
        <taxon>Eukaryota</taxon>
        <taxon>Fungi</taxon>
        <taxon>Dikarya</taxon>
        <taxon>Ascomycota</taxon>
        <taxon>Pezizomycotina</taxon>
        <taxon>Sordariomycetes</taxon>
        <taxon>Hypocreomycetidae</taxon>
        <taxon>Glomerellales</taxon>
        <taxon>Glomerellaceae</taxon>
        <taxon>Colletotrichum</taxon>
        <taxon>Colletotrichum gloeosporioides species complex</taxon>
    </lineage>
</organism>
<dbReference type="PANTHER" id="PTHR47185:SF2">
    <property type="entry name" value="FUNGAL PROTEIN"/>
    <property type="match status" value="1"/>
</dbReference>
<evidence type="ECO:0008006" key="6">
    <source>
        <dbReference type="Google" id="ProtNLM"/>
    </source>
</evidence>
<sequence length="669" mass="73892">MASSSPLTAEQTSALFNILTHFETYREVEQFKQPETIDNYGYPFAAVTPKASEPDEAVVYASKSSAPLLQSLFTTFILPLPGVSSIVPEFWRVRVQGLIKKFAEADLSESYEKGALGTRKTLATASSTVIETVARGQIGGGPVSDPATRPKEYDLQNAGDLMRAWDDAMHGLVYENLCDELLDYLAETEEFDTHSSMTRAACDYILLHLATLCHQVLIVSPEGQYLVKLMDNLHKMVPYGMVRQTLRIGNAATMIAGMMKIFLAKLSVGGVSNWIGITSNAADGQNLMQRMISVILGWDCAEFRKTIDTISKAKDGPSKGALAAIKAHCQSPKSERDTVRARSLRESKSVVAVILETTDPKLLEDVSDAEHKQCLEYYAAQLAIRDREEIINVLCKQSPDLLTQAVRDAVAGMDPIIRAVHNKVDLSDHVKDYQSFLDQLIATSKPKKAKSKDEADPPLPTVEDYVQLLKNNRQLLYKWLHAVSKNCPEVMDQFRKWAKDSLVAFHKQKNGDSIEERLGGIFNQVPEEKKAALLPIIDAHADYLKELNNISRSRMQTILDGNSSSMSGPGVYLVRWHSLLDETLITPATPSGSIRHGKDVQGAVTHGKRTSISSDTDEAIERVRSLTLSSLPEAPDVRPVIKAMARPFKQMIIERATPSPNGNGQAELQ</sequence>
<reference evidence="4 5" key="1">
    <citation type="submission" date="2012-08" db="EMBL/GenBank/DDBJ databases">
        <authorList>
            <person name="Gan P.H.P."/>
            <person name="Ikeda K."/>
            <person name="Irieda H."/>
            <person name="Narusaka M."/>
            <person name="O'Connell R.J."/>
            <person name="Narusaka Y."/>
            <person name="Takano Y."/>
            <person name="Kubo Y."/>
            <person name="Shirasu K."/>
        </authorList>
    </citation>
    <scope>NUCLEOTIDE SEQUENCE [LARGE SCALE GENOMIC DNA]</scope>
    <source>
        <strain evidence="4 5">Nara gc5</strain>
    </source>
</reference>
<dbReference type="Pfam" id="PF12828">
    <property type="entry name" value="PXB"/>
    <property type="match status" value="1"/>
</dbReference>
<feature type="domain" description="PX" evidence="2">
    <location>
        <begin position="374"/>
        <end position="503"/>
    </location>
</feature>
<evidence type="ECO:0000256" key="1">
    <source>
        <dbReference type="SAM" id="MobiDB-lite"/>
    </source>
</evidence>
<evidence type="ECO:0000259" key="3">
    <source>
        <dbReference type="Pfam" id="PF12828"/>
    </source>
</evidence>
<proteinExistence type="predicted"/>
<dbReference type="GO" id="GO:0035091">
    <property type="term" value="F:phosphatidylinositol binding"/>
    <property type="evidence" value="ECO:0007669"/>
    <property type="project" value="TreeGrafter"/>
</dbReference>
<comment type="caution">
    <text evidence="4">The sequence shown here is derived from an EMBL/GenBank/DDBJ whole genome shotgun (WGS) entry which is preliminary data.</text>
</comment>
<keyword evidence="5" id="KW-1185">Reference proteome</keyword>
<evidence type="ECO:0000259" key="2">
    <source>
        <dbReference type="Pfam" id="PF12825"/>
    </source>
</evidence>
<dbReference type="InParanoid" id="A0A7J6INI0"/>
<dbReference type="GeneID" id="43605847"/>
<dbReference type="InterPro" id="IPR024555">
    <property type="entry name" value="PX-associated"/>
</dbReference>
<dbReference type="Pfam" id="PF12825">
    <property type="entry name" value="DUF3818"/>
    <property type="match status" value="2"/>
</dbReference>
<evidence type="ECO:0000313" key="5">
    <source>
        <dbReference type="Proteomes" id="UP000011096"/>
    </source>
</evidence>
<dbReference type="AlphaFoldDB" id="A0A7J6INI0"/>